<organism evidence="1 2">
    <name type="scientific">Penicillium antarcticum</name>
    <dbReference type="NCBI Taxonomy" id="416450"/>
    <lineage>
        <taxon>Eukaryota</taxon>
        <taxon>Fungi</taxon>
        <taxon>Dikarya</taxon>
        <taxon>Ascomycota</taxon>
        <taxon>Pezizomycotina</taxon>
        <taxon>Eurotiomycetes</taxon>
        <taxon>Eurotiomycetidae</taxon>
        <taxon>Eurotiales</taxon>
        <taxon>Aspergillaceae</taxon>
        <taxon>Penicillium</taxon>
    </lineage>
</organism>
<gene>
    <name evidence="1" type="ORF">PENANT_c016G03225</name>
</gene>
<evidence type="ECO:0000313" key="2">
    <source>
        <dbReference type="Proteomes" id="UP000191672"/>
    </source>
</evidence>
<dbReference type="InterPro" id="IPR052355">
    <property type="entry name" value="CENP-V-like"/>
</dbReference>
<dbReference type="Proteomes" id="UP000191672">
    <property type="component" value="Unassembled WGS sequence"/>
</dbReference>
<dbReference type="PANTHER" id="PTHR28620:SF1">
    <property type="entry name" value="CENP-V_GFA DOMAIN-CONTAINING PROTEIN"/>
    <property type="match status" value="1"/>
</dbReference>
<dbReference type="InterPro" id="IPR011057">
    <property type="entry name" value="Mss4-like_sf"/>
</dbReference>
<dbReference type="STRING" id="416450.A0A1V6Q3Y8"/>
<comment type="caution">
    <text evidence="1">The sequence shown here is derived from an EMBL/GenBank/DDBJ whole genome shotgun (WGS) entry which is preliminary data.</text>
</comment>
<dbReference type="EMBL" id="MDYN01000016">
    <property type="protein sequence ID" value="OQD83446.1"/>
    <property type="molecule type" value="Genomic_DNA"/>
</dbReference>
<reference evidence="2" key="1">
    <citation type="journal article" date="2017" name="Nat. Microbiol.">
        <title>Global analysis of biosynthetic gene clusters reveals vast potential of secondary metabolite production in Penicillium species.</title>
        <authorList>
            <person name="Nielsen J.C."/>
            <person name="Grijseels S."/>
            <person name="Prigent S."/>
            <person name="Ji B."/>
            <person name="Dainat J."/>
            <person name="Nielsen K.F."/>
            <person name="Frisvad J.C."/>
            <person name="Workman M."/>
            <person name="Nielsen J."/>
        </authorList>
    </citation>
    <scope>NUCLEOTIDE SEQUENCE [LARGE SCALE GENOMIC DNA]</scope>
    <source>
        <strain evidence="2">IBT 31811</strain>
    </source>
</reference>
<protein>
    <recommendedName>
        <fullName evidence="3">CENP-V/GFA domain-containing protein</fullName>
    </recommendedName>
</protein>
<dbReference type="SUPFAM" id="SSF51316">
    <property type="entry name" value="Mss4-like"/>
    <property type="match status" value="1"/>
</dbReference>
<name>A0A1V6Q3Y8_9EURO</name>
<dbReference type="Gene3D" id="2.170.150.70">
    <property type="match status" value="1"/>
</dbReference>
<dbReference type="PANTHER" id="PTHR28620">
    <property type="entry name" value="CENTROMERE PROTEIN V"/>
    <property type="match status" value="1"/>
</dbReference>
<evidence type="ECO:0000313" key="1">
    <source>
        <dbReference type="EMBL" id="OQD83446.1"/>
    </source>
</evidence>
<accession>A0A1V6Q3Y8</accession>
<evidence type="ECO:0008006" key="3">
    <source>
        <dbReference type="Google" id="ProtNLM"/>
    </source>
</evidence>
<keyword evidence="2" id="KW-1185">Reference proteome</keyword>
<proteinExistence type="predicted"/>
<dbReference type="AlphaFoldDB" id="A0A1V6Q3Y8"/>
<sequence>MSEAQASLISYEGSCHCGQVSYTAKLPSPVEEQVVNTCNCSICSINGYIMVYVQKTNITFHHSADAAKARIMLHISLLYYLS</sequence>